<dbReference type="PANTHER" id="PTHR30185">
    <property type="entry name" value="CRYPTIC BETA-GLUCOSIDE BGL OPERON ANTITERMINATOR"/>
    <property type="match status" value="1"/>
</dbReference>
<dbReference type="EMBL" id="JBHSDV010000001">
    <property type="protein sequence ID" value="MFC4386665.1"/>
    <property type="molecule type" value="Genomic_DNA"/>
</dbReference>
<dbReference type="Proteomes" id="UP001595880">
    <property type="component" value="Unassembled WGS sequence"/>
</dbReference>
<comment type="caution">
    <text evidence="3">The sequence shown here is derived from an EMBL/GenBank/DDBJ whole genome shotgun (WGS) entry which is preliminary data.</text>
</comment>
<sequence length="274" mass="31950">MKLKKILNNNAVLVIDGRQEKVAVGTGIAFGKRKNDVIETYKIEKLFVMKENEKLQQLLSRIAEEHFLICEEIITYAEETLGTKLSEHVHVTLTDHVSFAIERIEDGIYLQNKLLNEIKILYPKEFSIGLWALECIKEKIHVTLPIDEAAFIALHLHTMKLGEREYAETILQTTIIQDMVHYICTYLELEIVEKDISYQRLLTHLRFVLHRLSTKEHYSMDQEMLAMVKVKFPLAFSCAVEVKEHILKKYDMDIPESELGYIAIHLERLKNNKI</sequence>
<dbReference type="PANTHER" id="PTHR30185:SF15">
    <property type="entry name" value="CRYPTIC BETA-GLUCOSIDE BGL OPERON ANTITERMINATOR"/>
    <property type="match status" value="1"/>
</dbReference>
<accession>A0ABV8VTQ6</accession>
<evidence type="ECO:0000313" key="4">
    <source>
        <dbReference type="Proteomes" id="UP001595880"/>
    </source>
</evidence>
<keyword evidence="1" id="KW-0677">Repeat</keyword>
<dbReference type="InterPro" id="IPR004341">
    <property type="entry name" value="CAT_RNA-bd_dom"/>
</dbReference>
<evidence type="ECO:0000313" key="3">
    <source>
        <dbReference type="EMBL" id="MFC4386665.1"/>
    </source>
</evidence>
<dbReference type="SUPFAM" id="SSF50151">
    <property type="entry name" value="SacY-like RNA-binding domain"/>
    <property type="match status" value="1"/>
</dbReference>
<dbReference type="InterPro" id="IPR036634">
    <property type="entry name" value="PRD_sf"/>
</dbReference>
<dbReference type="SUPFAM" id="SSF63520">
    <property type="entry name" value="PTS-regulatory domain, PRD"/>
    <property type="match status" value="2"/>
</dbReference>
<keyword evidence="4" id="KW-1185">Reference proteome</keyword>
<name>A0ABV8VTQ6_9BACI</name>
<dbReference type="Gene3D" id="1.10.1790.10">
    <property type="entry name" value="PRD domain"/>
    <property type="match status" value="2"/>
</dbReference>
<dbReference type="RefSeq" id="WP_390195468.1">
    <property type="nucleotide sequence ID" value="NZ_JBHSDV010000001.1"/>
</dbReference>
<dbReference type="Pfam" id="PF03123">
    <property type="entry name" value="CAT_RBD"/>
    <property type="match status" value="1"/>
</dbReference>
<evidence type="ECO:0000256" key="1">
    <source>
        <dbReference type="ARBA" id="ARBA00022737"/>
    </source>
</evidence>
<dbReference type="InterPro" id="IPR050661">
    <property type="entry name" value="BglG_antiterminators"/>
</dbReference>
<organism evidence="3 4">
    <name type="scientific">Gracilibacillus marinus</name>
    <dbReference type="NCBI Taxonomy" id="630535"/>
    <lineage>
        <taxon>Bacteria</taxon>
        <taxon>Bacillati</taxon>
        <taxon>Bacillota</taxon>
        <taxon>Bacilli</taxon>
        <taxon>Bacillales</taxon>
        <taxon>Bacillaceae</taxon>
        <taxon>Gracilibacillus</taxon>
    </lineage>
</organism>
<dbReference type="InterPro" id="IPR036650">
    <property type="entry name" value="CAT_RNA-bd_dom_sf"/>
</dbReference>
<evidence type="ECO:0000259" key="2">
    <source>
        <dbReference type="PROSITE" id="PS51372"/>
    </source>
</evidence>
<feature type="domain" description="PRD" evidence="2">
    <location>
        <begin position="167"/>
        <end position="274"/>
    </location>
</feature>
<dbReference type="SMART" id="SM01061">
    <property type="entry name" value="CAT_RBD"/>
    <property type="match status" value="1"/>
</dbReference>
<dbReference type="Gene3D" id="2.30.24.10">
    <property type="entry name" value="CAT RNA-binding domain"/>
    <property type="match status" value="1"/>
</dbReference>
<dbReference type="InterPro" id="IPR011608">
    <property type="entry name" value="PRD"/>
</dbReference>
<reference evidence="4" key="1">
    <citation type="journal article" date="2019" name="Int. J. Syst. Evol. Microbiol.">
        <title>The Global Catalogue of Microorganisms (GCM) 10K type strain sequencing project: providing services to taxonomists for standard genome sequencing and annotation.</title>
        <authorList>
            <consortium name="The Broad Institute Genomics Platform"/>
            <consortium name="The Broad Institute Genome Sequencing Center for Infectious Disease"/>
            <person name="Wu L."/>
            <person name="Ma J."/>
        </authorList>
    </citation>
    <scope>NUCLEOTIDE SEQUENCE [LARGE SCALE GENOMIC DNA]</scope>
    <source>
        <strain evidence="4">KACC 14058</strain>
    </source>
</reference>
<dbReference type="Pfam" id="PF00874">
    <property type="entry name" value="PRD"/>
    <property type="match status" value="2"/>
</dbReference>
<feature type="domain" description="PRD" evidence="2">
    <location>
        <begin position="61"/>
        <end position="166"/>
    </location>
</feature>
<proteinExistence type="predicted"/>
<protein>
    <submittedName>
        <fullName evidence="3">PRD domain-containing protein</fullName>
    </submittedName>
</protein>
<gene>
    <name evidence="3" type="ORF">ACFOZ1_02470</name>
</gene>
<dbReference type="PROSITE" id="PS51372">
    <property type="entry name" value="PRD_2"/>
    <property type="match status" value="2"/>
</dbReference>